<dbReference type="AlphaFoldDB" id="A0AA86TFA2"/>
<dbReference type="Proteomes" id="UP001642409">
    <property type="component" value="Unassembled WGS sequence"/>
</dbReference>
<comment type="caution">
    <text evidence="1">The sequence shown here is derived from an EMBL/GenBank/DDBJ whole genome shotgun (WGS) entry which is preliminary data.</text>
</comment>
<proteinExistence type="predicted"/>
<reference evidence="1" key="1">
    <citation type="submission" date="2023-06" db="EMBL/GenBank/DDBJ databases">
        <authorList>
            <person name="Kurt Z."/>
        </authorList>
    </citation>
    <scope>NUCLEOTIDE SEQUENCE</scope>
</reference>
<gene>
    <name evidence="1" type="ORF">HINF_LOCUS4679</name>
    <name evidence="2" type="ORF">HINF_LOCUS70085</name>
</gene>
<name>A0AA86TFA2_9EUKA</name>
<sequence length="196" mass="22809">MLLYVGQMAATSVVESAKWLQNHQIQERIHPPLFEYRHPSSFQKLPGCLQVRANLVQFGIFSVSDLVFHFSYRHLSKNFLKISSFLIQFAQITIIQKIKQHIIYIYGHTKFKSSKKFSKYKRDLQCSIHLQPLLQFSYRHLYYKKSKVSISEHFGCLQVKGGGCLNSRLCSTQSQAHNQCAVFTVPCIYLILYILN</sequence>
<accession>A0AA86TFA2</accession>
<reference evidence="2 3" key="2">
    <citation type="submission" date="2024-07" db="EMBL/GenBank/DDBJ databases">
        <authorList>
            <person name="Akdeniz Z."/>
        </authorList>
    </citation>
    <scope>NUCLEOTIDE SEQUENCE [LARGE SCALE GENOMIC DNA]</scope>
</reference>
<evidence type="ECO:0000313" key="1">
    <source>
        <dbReference type="EMBL" id="CAI9917034.1"/>
    </source>
</evidence>
<organism evidence="1">
    <name type="scientific">Hexamita inflata</name>
    <dbReference type="NCBI Taxonomy" id="28002"/>
    <lineage>
        <taxon>Eukaryota</taxon>
        <taxon>Metamonada</taxon>
        <taxon>Diplomonadida</taxon>
        <taxon>Hexamitidae</taxon>
        <taxon>Hexamitinae</taxon>
        <taxon>Hexamita</taxon>
    </lineage>
</organism>
<dbReference type="EMBL" id="CAXDID020000520">
    <property type="protein sequence ID" value="CAL6099449.1"/>
    <property type="molecule type" value="Genomic_DNA"/>
</dbReference>
<evidence type="ECO:0000313" key="2">
    <source>
        <dbReference type="EMBL" id="CAL6099449.1"/>
    </source>
</evidence>
<evidence type="ECO:0000313" key="3">
    <source>
        <dbReference type="Proteomes" id="UP001642409"/>
    </source>
</evidence>
<keyword evidence="3" id="KW-1185">Reference proteome</keyword>
<dbReference type="EMBL" id="CATOUU010000118">
    <property type="protein sequence ID" value="CAI9917034.1"/>
    <property type="molecule type" value="Genomic_DNA"/>
</dbReference>
<protein>
    <submittedName>
        <fullName evidence="2">Hypothetical_protein</fullName>
    </submittedName>
</protein>